<dbReference type="RefSeq" id="WP_221979656.1">
    <property type="nucleotide sequence ID" value="NZ_JAAXQQ010000008.1"/>
</dbReference>
<accession>A0AB35FHY3</accession>
<gene>
    <name evidence="3" type="ORF">HFO74_22555</name>
</gene>
<dbReference type="InterPro" id="IPR004276">
    <property type="entry name" value="GlycoTrans_28_N"/>
</dbReference>
<name>A0AB35FHY3_9HYPH</name>
<dbReference type="Pfam" id="PF06722">
    <property type="entry name" value="EryCIII-like_C"/>
    <property type="match status" value="1"/>
</dbReference>
<dbReference type="InterPro" id="IPR002213">
    <property type="entry name" value="UDP_glucos_trans"/>
</dbReference>
<protein>
    <submittedName>
        <fullName evidence="3">Glycosyltransferase family 1 protein</fullName>
    </submittedName>
</protein>
<dbReference type="AlphaFoldDB" id="A0AB35FHY3"/>
<dbReference type="PANTHER" id="PTHR48050:SF13">
    <property type="entry name" value="STEROL 3-BETA-GLUCOSYLTRANSFERASE UGT80A2"/>
    <property type="match status" value="1"/>
</dbReference>
<evidence type="ECO:0000259" key="2">
    <source>
        <dbReference type="Pfam" id="PF06722"/>
    </source>
</evidence>
<comment type="caution">
    <text evidence="3">The sequence shown here is derived from an EMBL/GenBank/DDBJ whole genome shotgun (WGS) entry which is preliminary data.</text>
</comment>
<reference evidence="3" key="1">
    <citation type="submission" date="2020-04" db="EMBL/GenBank/DDBJ databases">
        <title>Global-level population genomics supports evidence of horizontal gene transfer on evolution of Rhizobia in Lentils.</title>
        <authorList>
            <person name="Gai Y."/>
            <person name="Cook D."/>
            <person name="Riely B."/>
        </authorList>
    </citation>
    <scope>NUCLEOTIDE SEQUENCE</scope>
    <source>
        <strain evidence="3">TLR9</strain>
    </source>
</reference>
<dbReference type="InterPro" id="IPR050426">
    <property type="entry name" value="Glycosyltransferase_28"/>
</dbReference>
<dbReference type="GO" id="GO:0016758">
    <property type="term" value="F:hexosyltransferase activity"/>
    <property type="evidence" value="ECO:0007669"/>
    <property type="project" value="InterPro"/>
</dbReference>
<dbReference type="GO" id="GO:0033072">
    <property type="term" value="P:vancomycin biosynthetic process"/>
    <property type="evidence" value="ECO:0007669"/>
    <property type="project" value="UniProtKB-ARBA"/>
</dbReference>
<dbReference type="Gene3D" id="3.40.50.2000">
    <property type="entry name" value="Glycogen Phosphorylase B"/>
    <property type="match status" value="2"/>
</dbReference>
<dbReference type="GO" id="GO:0005975">
    <property type="term" value="P:carbohydrate metabolic process"/>
    <property type="evidence" value="ECO:0007669"/>
    <property type="project" value="InterPro"/>
</dbReference>
<dbReference type="Pfam" id="PF03033">
    <property type="entry name" value="Glyco_transf_28"/>
    <property type="match status" value="1"/>
</dbReference>
<evidence type="ECO:0000313" key="4">
    <source>
        <dbReference type="Proteomes" id="UP000758022"/>
    </source>
</evidence>
<organism evidence="3 4">
    <name type="scientific">Rhizobium laguerreae</name>
    <dbReference type="NCBI Taxonomy" id="1076926"/>
    <lineage>
        <taxon>Bacteria</taxon>
        <taxon>Pseudomonadati</taxon>
        <taxon>Pseudomonadota</taxon>
        <taxon>Alphaproteobacteria</taxon>
        <taxon>Hyphomicrobiales</taxon>
        <taxon>Rhizobiaceae</taxon>
        <taxon>Rhizobium/Agrobacterium group</taxon>
        <taxon>Rhizobium</taxon>
    </lineage>
</organism>
<proteinExistence type="predicted"/>
<dbReference type="GO" id="GO:0008194">
    <property type="term" value="F:UDP-glycosyltransferase activity"/>
    <property type="evidence" value="ECO:0007669"/>
    <property type="project" value="InterPro"/>
</dbReference>
<dbReference type="PANTHER" id="PTHR48050">
    <property type="entry name" value="STEROL 3-BETA-GLUCOSYLTRANSFERASE"/>
    <property type="match status" value="1"/>
</dbReference>
<dbReference type="SUPFAM" id="SSF53756">
    <property type="entry name" value="UDP-Glycosyltransferase/glycogen phosphorylase"/>
    <property type="match status" value="1"/>
</dbReference>
<dbReference type="Proteomes" id="UP000758022">
    <property type="component" value="Unassembled WGS sequence"/>
</dbReference>
<evidence type="ECO:0000259" key="1">
    <source>
        <dbReference type="Pfam" id="PF03033"/>
    </source>
</evidence>
<dbReference type="CDD" id="cd03784">
    <property type="entry name" value="GT1_Gtf-like"/>
    <property type="match status" value="1"/>
</dbReference>
<feature type="domain" description="Glycosyltransferase family 28 N-terminal" evidence="1">
    <location>
        <begin position="3"/>
        <end position="138"/>
    </location>
</feature>
<dbReference type="InterPro" id="IPR010610">
    <property type="entry name" value="EryCIII-like_C"/>
</dbReference>
<sequence length="416" mass="44505">MRVAIHALGTRGDVQPYIALALGLIERGHRVQLAAPVQFESMVQDHGVAFAPLPGEFLALLDTPEGKAAIAGGKGFSAGLKLLKYVRPMMRTLLDAEWKAAQAFSPDIFVHHPKAIAAPHMAEALQCPFILASPLPGFTPTATFPSPMLPFRDLGWFNRISHIAAIRGAELLFGTLLSTWRVERLGLARRRTPAIASSGALYAYSRHVVPVPPDWGSDVLVSGYWFLESKNWRPPDDLAAFLAEGEPPIYVGFGSMPGVDPGRMTATVVEALAKQGKRGILALGGGALAADHKSGHVHVVRDAPHDWLFPEVSAVIHHGGAGTTAAALRAGKPMIICPFFGDQPFWARRVTDLGVGLSLDRRALTVESLTDALAAMDDPHMRRQADAVGAPIRDEDGVANAVGFIEAAADKLQAHP</sequence>
<dbReference type="EMBL" id="JAAXQQ010000008">
    <property type="protein sequence ID" value="MBY3066170.1"/>
    <property type="molecule type" value="Genomic_DNA"/>
</dbReference>
<evidence type="ECO:0000313" key="3">
    <source>
        <dbReference type="EMBL" id="MBY3066170.1"/>
    </source>
</evidence>
<dbReference type="FunFam" id="3.40.50.2000:FF:000009">
    <property type="entry name" value="Sterol 3-beta-glucosyltransferase UGT80A2"/>
    <property type="match status" value="1"/>
</dbReference>
<feature type="domain" description="Erythromycin biosynthesis protein CIII-like C-terminal" evidence="2">
    <location>
        <begin position="296"/>
        <end position="387"/>
    </location>
</feature>